<gene>
    <name evidence="1" type="ORF">HMPREF0016_01304</name>
</gene>
<organism evidence="1 2">
    <name type="scientific">Acinetobacter johnsonii SH046</name>
    <dbReference type="NCBI Taxonomy" id="575586"/>
    <lineage>
        <taxon>Bacteria</taxon>
        <taxon>Pseudomonadati</taxon>
        <taxon>Pseudomonadota</taxon>
        <taxon>Gammaproteobacteria</taxon>
        <taxon>Moraxellales</taxon>
        <taxon>Moraxellaceae</taxon>
        <taxon>Acinetobacter</taxon>
    </lineage>
</organism>
<dbReference type="eggNOG" id="ENOG50316EX">
    <property type="taxonomic scope" value="Bacteria"/>
</dbReference>
<name>D0SBT1_ACIJO</name>
<protein>
    <submittedName>
        <fullName evidence="1">Uncharacterized protein</fullName>
    </submittedName>
</protein>
<dbReference type="HOGENOM" id="CLU_2420305_0_0_6"/>
<dbReference type="EMBL" id="GG704965">
    <property type="protein sequence ID" value="EEY96613.1"/>
    <property type="molecule type" value="Genomic_DNA"/>
</dbReference>
<dbReference type="AlphaFoldDB" id="D0SBT1"/>
<accession>D0SBT1</accession>
<dbReference type="Proteomes" id="UP000012047">
    <property type="component" value="Unassembled WGS sequence"/>
</dbReference>
<proteinExistence type="predicted"/>
<evidence type="ECO:0000313" key="2">
    <source>
        <dbReference type="Proteomes" id="UP000012047"/>
    </source>
</evidence>
<evidence type="ECO:0000313" key="1">
    <source>
        <dbReference type="EMBL" id="EEY96613.1"/>
    </source>
</evidence>
<reference evidence="2" key="1">
    <citation type="journal article" date="2012" name="PLoS ONE">
        <title>The success of Acinetobacter species; genetic, metabolic and virulence attributes.</title>
        <authorList>
            <person name="Peleg A.Y."/>
            <person name="de Breij A."/>
            <person name="Adams M.D."/>
            <person name="Cerqueira G.M."/>
            <person name="Mocali S."/>
            <person name="Galardini M."/>
            <person name="Nibbering P.H."/>
            <person name="Earl A.M."/>
            <person name="Ward D.V."/>
            <person name="Paterson D.L."/>
            <person name="Seifert H."/>
            <person name="Dijkshoorn L."/>
        </authorList>
    </citation>
    <scope>NUCLEOTIDE SEQUENCE [LARGE SCALE GENOMIC DNA]</scope>
    <source>
        <strain evidence="2">SH046</strain>
    </source>
</reference>
<sequence>MRAMAQRKKHTSFYPWIDPKDHDKGFKLNFSMVTYIEVGRTPEGYKQAEFVALKSPELALDYDYPQSFYLSAEGFILVKTPQGKFETIAKTDNC</sequence>